<evidence type="ECO:0000256" key="5">
    <source>
        <dbReference type="ARBA" id="ARBA00022949"/>
    </source>
</evidence>
<dbReference type="GeneID" id="20231137"/>
<keyword evidence="4" id="KW-0130">Cell adhesion</keyword>
<protein>
    <submittedName>
        <fullName evidence="8">Uncharacterized protein</fullName>
    </submittedName>
</protein>
<dbReference type="InterPro" id="IPR028435">
    <property type="entry name" value="Plakophilin/d_Catenin"/>
</dbReference>
<evidence type="ECO:0000256" key="7">
    <source>
        <dbReference type="SAM" id="MobiDB-lite"/>
    </source>
</evidence>
<feature type="non-terminal residue" evidence="8">
    <location>
        <position position="1"/>
    </location>
</feature>
<reference evidence="8 9" key="1">
    <citation type="journal article" date="2013" name="Nature">
        <title>Insights into bilaterian evolution from three spiralian genomes.</title>
        <authorList>
            <person name="Simakov O."/>
            <person name="Marletaz F."/>
            <person name="Cho S.J."/>
            <person name="Edsinger-Gonzales E."/>
            <person name="Havlak P."/>
            <person name="Hellsten U."/>
            <person name="Kuo D.H."/>
            <person name="Larsson T."/>
            <person name="Lv J."/>
            <person name="Arendt D."/>
            <person name="Savage R."/>
            <person name="Osoegawa K."/>
            <person name="de Jong P."/>
            <person name="Grimwood J."/>
            <person name="Chapman J.A."/>
            <person name="Shapiro H."/>
            <person name="Aerts A."/>
            <person name="Otillar R.P."/>
            <person name="Terry A.Y."/>
            <person name="Boore J.L."/>
            <person name="Grigoriev I.V."/>
            <person name="Lindberg D.R."/>
            <person name="Seaver E.C."/>
            <person name="Weisblat D.A."/>
            <person name="Putnam N.H."/>
            <person name="Rokhsar D.S."/>
        </authorList>
    </citation>
    <scope>NUCLEOTIDE SEQUENCE [LARGE SCALE GENOMIC DNA]</scope>
</reference>
<dbReference type="InterPro" id="IPR000225">
    <property type="entry name" value="Armadillo"/>
</dbReference>
<feature type="repeat" description="ARM" evidence="6">
    <location>
        <begin position="47"/>
        <end position="82"/>
    </location>
</feature>
<evidence type="ECO:0000256" key="1">
    <source>
        <dbReference type="ARBA" id="ARBA00004282"/>
    </source>
</evidence>
<dbReference type="KEGG" id="lgi:LOTGIDRAFT_114795"/>
<dbReference type="PANTHER" id="PTHR10372:SF27">
    <property type="entry name" value="ADHERENS JUNCTION PROTEIN P120"/>
    <property type="match status" value="1"/>
</dbReference>
<dbReference type="AlphaFoldDB" id="V4AUL0"/>
<dbReference type="OMA" id="YTMWQHH"/>
<dbReference type="InterPro" id="IPR011989">
    <property type="entry name" value="ARM-like"/>
</dbReference>
<evidence type="ECO:0000313" key="8">
    <source>
        <dbReference type="EMBL" id="ESO97461.1"/>
    </source>
</evidence>
<feature type="region of interest" description="Disordered" evidence="7">
    <location>
        <begin position="249"/>
        <end position="282"/>
    </location>
</feature>
<sequence>KWRNPDLQEVIDYLLDDDDDVKAHAAAYLQHLCFMDDDMKAKTRGLGGIQPLVKLLSNDFPEVHRNACGALQNLSYGKANNENKKAIRAYNGIPELIRLLRKTQDEDVKESVTGILWNLSSCEDLKMPIIDDGLAVLVNVVIIPGSGYDRVGSTPYKDHEQWTTVFRNGTGVIRNVSSAGYESRKRLRECRGLVNSLIHTLKQAADTMDLDNKPIENVVCTLRNLSYRIQEIQDRDFYKKRYNTLQRMSRDTDKGENSGCFGGGVGKKKGQQKGDNKNSPAQNTINKNISFCNYRNMNTKLPAIANEYKALWGIEVIQKYLILIKNTSNPITLEAGAGAIQNLVACDWAPAVEIRGNVRKEKGLPHLVDLLAFENDRVVCAAATALRNLAIDDRNKELVGKYAMRQLVSKLPQDTRHSELVPPDDTLCAVIATLYEVVKTNQDFASSFLEEKGVARLMSITMSEGKYLARTIKYASTVLRTMWQFKALHNQYARLGHKESNFLSASAIPR</sequence>
<dbReference type="PANTHER" id="PTHR10372">
    <property type="entry name" value="PLAKOPHILLIN-RELATED"/>
    <property type="match status" value="1"/>
</dbReference>
<comment type="subcellular location">
    <subcellularLocation>
        <location evidence="1">Cell junction</location>
    </subcellularLocation>
</comment>
<organism evidence="8 9">
    <name type="scientific">Lottia gigantea</name>
    <name type="common">Giant owl limpet</name>
    <dbReference type="NCBI Taxonomy" id="225164"/>
    <lineage>
        <taxon>Eukaryota</taxon>
        <taxon>Metazoa</taxon>
        <taxon>Spiralia</taxon>
        <taxon>Lophotrochozoa</taxon>
        <taxon>Mollusca</taxon>
        <taxon>Gastropoda</taxon>
        <taxon>Patellogastropoda</taxon>
        <taxon>Lottioidea</taxon>
        <taxon>Lottiidae</taxon>
        <taxon>Lottia</taxon>
    </lineage>
</organism>
<dbReference type="SMART" id="SM00185">
    <property type="entry name" value="ARM"/>
    <property type="match status" value="5"/>
</dbReference>
<name>V4AUL0_LOTGI</name>
<dbReference type="HOGENOM" id="CLU_009111_4_1_1"/>
<accession>V4AUL0</accession>
<proteinExistence type="inferred from homology"/>
<dbReference type="GO" id="GO:0005912">
    <property type="term" value="C:adherens junction"/>
    <property type="evidence" value="ECO:0007669"/>
    <property type="project" value="TreeGrafter"/>
</dbReference>
<dbReference type="InterPro" id="IPR016024">
    <property type="entry name" value="ARM-type_fold"/>
</dbReference>
<keyword evidence="5" id="KW-0965">Cell junction</keyword>
<comment type="similarity">
    <text evidence="2">Belongs to the beta-catenin family.</text>
</comment>
<evidence type="ECO:0000313" key="9">
    <source>
        <dbReference type="Proteomes" id="UP000030746"/>
    </source>
</evidence>
<evidence type="ECO:0000256" key="6">
    <source>
        <dbReference type="PROSITE-ProRule" id="PRU00259"/>
    </source>
</evidence>
<dbReference type="Pfam" id="PF00514">
    <property type="entry name" value="Arm"/>
    <property type="match status" value="3"/>
</dbReference>
<dbReference type="Gene3D" id="1.25.10.10">
    <property type="entry name" value="Leucine-rich Repeat Variant"/>
    <property type="match status" value="1"/>
</dbReference>
<gene>
    <name evidence="8" type="ORF">LOTGIDRAFT_114795</name>
</gene>
<dbReference type="STRING" id="225164.V4AUL0"/>
<dbReference type="PROSITE" id="PS50176">
    <property type="entry name" value="ARM_REPEAT"/>
    <property type="match status" value="3"/>
</dbReference>
<dbReference type="GO" id="GO:0005737">
    <property type="term" value="C:cytoplasm"/>
    <property type="evidence" value="ECO:0007669"/>
    <property type="project" value="TreeGrafter"/>
</dbReference>
<evidence type="ECO:0000256" key="3">
    <source>
        <dbReference type="ARBA" id="ARBA00022737"/>
    </source>
</evidence>
<dbReference type="GO" id="GO:0098609">
    <property type="term" value="P:cell-cell adhesion"/>
    <property type="evidence" value="ECO:0007669"/>
    <property type="project" value="InterPro"/>
</dbReference>
<dbReference type="SUPFAM" id="SSF48371">
    <property type="entry name" value="ARM repeat"/>
    <property type="match status" value="1"/>
</dbReference>
<dbReference type="Proteomes" id="UP000030746">
    <property type="component" value="Unassembled WGS sequence"/>
</dbReference>
<dbReference type="EMBL" id="KB201305">
    <property type="protein sequence ID" value="ESO97461.1"/>
    <property type="molecule type" value="Genomic_DNA"/>
</dbReference>
<evidence type="ECO:0000256" key="4">
    <source>
        <dbReference type="ARBA" id="ARBA00022889"/>
    </source>
</evidence>
<dbReference type="RefSeq" id="XP_009052046.1">
    <property type="nucleotide sequence ID" value="XM_009053798.1"/>
</dbReference>
<evidence type="ECO:0000256" key="2">
    <source>
        <dbReference type="ARBA" id="ARBA00005462"/>
    </source>
</evidence>
<feature type="repeat" description="ARM" evidence="6">
    <location>
        <begin position="362"/>
        <end position="399"/>
    </location>
</feature>
<keyword evidence="3" id="KW-0677">Repeat</keyword>
<feature type="repeat" description="ARM" evidence="6">
    <location>
        <begin position="91"/>
        <end position="134"/>
    </location>
</feature>
<keyword evidence="9" id="KW-1185">Reference proteome</keyword>
<dbReference type="CTD" id="20231137"/>
<dbReference type="GO" id="GO:0005634">
    <property type="term" value="C:nucleus"/>
    <property type="evidence" value="ECO:0007669"/>
    <property type="project" value="TreeGrafter"/>
</dbReference>
<dbReference type="OrthoDB" id="3245100at2759"/>
<dbReference type="GO" id="GO:0005886">
    <property type="term" value="C:plasma membrane"/>
    <property type="evidence" value="ECO:0007669"/>
    <property type="project" value="TreeGrafter"/>
</dbReference>